<name>X6P9D8_RETFI</name>
<evidence type="ECO:0000313" key="1">
    <source>
        <dbReference type="EMBL" id="ETO34684.1"/>
    </source>
</evidence>
<dbReference type="Proteomes" id="UP000023152">
    <property type="component" value="Unassembled WGS sequence"/>
</dbReference>
<gene>
    <name evidence="1" type="ORF">RFI_02406</name>
</gene>
<sequence>MLFTYRNVIDSTYRLYAYSRLYQHLLDQNILGRCAKNNVNDFQHICVQKTHIKKHLTKDHLTWFSIASEIRSKEDMDHSSVFHYPYIVLDIRKKKRIKTYAHNINKSNKIRRACDLSNLIGGNATIHTQKLKQVKIFVKDDKIIRNTRFVSINKSI</sequence>
<comment type="caution">
    <text evidence="1">The sequence shown here is derived from an EMBL/GenBank/DDBJ whole genome shotgun (WGS) entry which is preliminary data.</text>
</comment>
<proteinExistence type="predicted"/>
<dbReference type="EMBL" id="ASPP01002362">
    <property type="protein sequence ID" value="ETO34684.1"/>
    <property type="molecule type" value="Genomic_DNA"/>
</dbReference>
<accession>X6P9D8</accession>
<reference evidence="1 2" key="1">
    <citation type="journal article" date="2013" name="Curr. Biol.">
        <title>The Genome of the Foraminiferan Reticulomyxa filosa.</title>
        <authorList>
            <person name="Glockner G."/>
            <person name="Hulsmann N."/>
            <person name="Schleicher M."/>
            <person name="Noegel A.A."/>
            <person name="Eichinger L."/>
            <person name="Gallinger C."/>
            <person name="Pawlowski J."/>
            <person name="Sierra R."/>
            <person name="Euteneuer U."/>
            <person name="Pillet L."/>
            <person name="Moustafa A."/>
            <person name="Platzer M."/>
            <person name="Groth M."/>
            <person name="Szafranski K."/>
            <person name="Schliwa M."/>
        </authorList>
    </citation>
    <scope>NUCLEOTIDE SEQUENCE [LARGE SCALE GENOMIC DNA]</scope>
</reference>
<keyword evidence="2" id="KW-1185">Reference proteome</keyword>
<evidence type="ECO:0000313" key="2">
    <source>
        <dbReference type="Proteomes" id="UP000023152"/>
    </source>
</evidence>
<organism evidence="1 2">
    <name type="scientific">Reticulomyxa filosa</name>
    <dbReference type="NCBI Taxonomy" id="46433"/>
    <lineage>
        <taxon>Eukaryota</taxon>
        <taxon>Sar</taxon>
        <taxon>Rhizaria</taxon>
        <taxon>Retaria</taxon>
        <taxon>Foraminifera</taxon>
        <taxon>Monothalamids</taxon>
        <taxon>Reticulomyxidae</taxon>
        <taxon>Reticulomyxa</taxon>
    </lineage>
</organism>
<protein>
    <submittedName>
        <fullName evidence="1">Uncharacterized protein</fullName>
    </submittedName>
</protein>
<dbReference type="AlphaFoldDB" id="X6P9D8"/>